<sequence>MRATLIYNANAAATETLAAASIVRTLATIGVSAKVPAINGERDLKDALRDPGDLVIAAGGDGTVRATALALYHLRRKVPLALLPLGTANNVARTLGLTAPPQTLLMGLAKPRPRPFDLGVARGPWGTVYFLEAFGAGLLARGFTDYLGAGANVVRAARAISTLASYRAQPWSLQLDGADLSGRYLLVEVMNTASVGLRVALAPEADPSDGLFDLVLVREDERVGWTAYVTSLISGRLEALPNVTVTKGRRLELTWDGSPLHYDEASLTGAQVDSTQVQVSSLPGALELWLPTL</sequence>
<reference evidence="6 7" key="2">
    <citation type="journal article" date="2011" name="Stand. Genomic Sci.">
        <title>Complete genome sequence of Truepera radiovictrix type strain (RQ-24).</title>
        <authorList>
            <person name="Ivanova N."/>
            <person name="Rohde C."/>
            <person name="Munk C."/>
            <person name="Nolan M."/>
            <person name="Lucas S."/>
            <person name="Del Rio T.G."/>
            <person name="Tice H."/>
            <person name="Deshpande S."/>
            <person name="Cheng J.F."/>
            <person name="Tapia R."/>
            <person name="Han C."/>
            <person name="Goodwin L."/>
            <person name="Pitluck S."/>
            <person name="Liolios K."/>
            <person name="Mavromatis K."/>
            <person name="Mikhailova N."/>
            <person name="Pati A."/>
            <person name="Chen A."/>
            <person name="Palaniappan K."/>
            <person name="Land M."/>
            <person name="Hauser L."/>
            <person name="Chang Y.J."/>
            <person name="Jeffries C.D."/>
            <person name="Brambilla E."/>
            <person name="Rohde M."/>
            <person name="Goker M."/>
            <person name="Tindall B.J."/>
            <person name="Woyke T."/>
            <person name="Bristow J."/>
            <person name="Eisen J.A."/>
            <person name="Markowitz V."/>
            <person name="Hugenholtz P."/>
            <person name="Kyrpides N.C."/>
            <person name="Klenk H.P."/>
            <person name="Lapidus A."/>
        </authorList>
    </citation>
    <scope>NUCLEOTIDE SEQUENCE [LARGE SCALE GENOMIC DNA]</scope>
    <source>
        <strain evidence="7">DSM 17093 / CIP 108686 / LMG 22925 / RQ-24</strain>
    </source>
</reference>
<dbReference type="Gene3D" id="2.60.200.40">
    <property type="match status" value="1"/>
</dbReference>
<dbReference type="KEGG" id="tra:Trad_1405"/>
<dbReference type="InterPro" id="IPR050187">
    <property type="entry name" value="Lipid_Phosphate_FormReg"/>
</dbReference>
<keyword evidence="1" id="KW-0808">Transferase</keyword>
<dbReference type="PANTHER" id="PTHR12358">
    <property type="entry name" value="SPHINGOSINE KINASE"/>
    <property type="match status" value="1"/>
</dbReference>
<dbReference type="GO" id="GO:0016301">
    <property type="term" value="F:kinase activity"/>
    <property type="evidence" value="ECO:0007669"/>
    <property type="project" value="UniProtKB-KW"/>
</dbReference>
<keyword evidence="3 6" id="KW-0418">Kinase</keyword>
<dbReference type="PANTHER" id="PTHR12358:SF54">
    <property type="entry name" value="SPHINGOSINE KINASE RELATED PROTEIN"/>
    <property type="match status" value="1"/>
</dbReference>
<evidence type="ECO:0000256" key="2">
    <source>
        <dbReference type="ARBA" id="ARBA00022741"/>
    </source>
</evidence>
<accession>D7CX19</accession>
<dbReference type="InterPro" id="IPR016064">
    <property type="entry name" value="NAD/diacylglycerol_kinase_sf"/>
</dbReference>
<evidence type="ECO:0000256" key="3">
    <source>
        <dbReference type="ARBA" id="ARBA00022777"/>
    </source>
</evidence>
<dbReference type="InterPro" id="IPR045540">
    <property type="entry name" value="YegS/DAGK_C"/>
</dbReference>
<dbReference type="EMBL" id="CP002049">
    <property type="protein sequence ID" value="ADI14527.1"/>
    <property type="molecule type" value="Genomic_DNA"/>
</dbReference>
<dbReference type="HOGENOM" id="CLU_045532_3_0_0"/>
<evidence type="ECO:0000256" key="4">
    <source>
        <dbReference type="ARBA" id="ARBA00022840"/>
    </source>
</evidence>
<evidence type="ECO:0000313" key="7">
    <source>
        <dbReference type="Proteomes" id="UP000000379"/>
    </source>
</evidence>
<dbReference type="Proteomes" id="UP000000379">
    <property type="component" value="Chromosome"/>
</dbReference>
<proteinExistence type="predicted"/>
<name>D7CX19_TRURR</name>
<keyword evidence="2" id="KW-0547">Nucleotide-binding</keyword>
<dbReference type="InterPro" id="IPR017438">
    <property type="entry name" value="ATP-NAD_kinase_N"/>
</dbReference>
<dbReference type="OrthoDB" id="142078at2"/>
<dbReference type="Pfam" id="PF00781">
    <property type="entry name" value="DAGK_cat"/>
    <property type="match status" value="1"/>
</dbReference>
<dbReference type="eggNOG" id="COG1597">
    <property type="taxonomic scope" value="Bacteria"/>
</dbReference>
<dbReference type="RefSeq" id="WP_013177897.1">
    <property type="nucleotide sequence ID" value="NC_014221.1"/>
</dbReference>
<reference evidence="7" key="1">
    <citation type="submission" date="2010-05" db="EMBL/GenBank/DDBJ databases">
        <title>The complete genome of Truepera radiovictris DSM 17093.</title>
        <authorList>
            <consortium name="US DOE Joint Genome Institute (JGI-PGF)"/>
            <person name="Lucas S."/>
            <person name="Copeland A."/>
            <person name="Lapidus A."/>
            <person name="Glavina del Rio T."/>
            <person name="Dalin E."/>
            <person name="Tice H."/>
            <person name="Bruce D."/>
            <person name="Goodwin L."/>
            <person name="Pitluck S."/>
            <person name="Kyrpides N."/>
            <person name="Mavromatis K."/>
            <person name="Ovchinnikova G."/>
            <person name="Munk A.C."/>
            <person name="Detter J.C."/>
            <person name="Han C."/>
            <person name="Tapia R."/>
            <person name="Land M."/>
            <person name="Hauser L."/>
            <person name="Markowitz V."/>
            <person name="Cheng J.-F."/>
            <person name="Hugenholtz P."/>
            <person name="Woyke T."/>
            <person name="Wu D."/>
            <person name="Tindall B."/>
            <person name="Pomrenke H.G."/>
            <person name="Brambilla E."/>
            <person name="Klenk H.-P."/>
            <person name="Eisen J.A."/>
        </authorList>
    </citation>
    <scope>NUCLEOTIDE SEQUENCE [LARGE SCALE GENOMIC DNA]</scope>
    <source>
        <strain evidence="7">DSM 17093 / CIP 108686 / LMG 22925 / RQ-24</strain>
    </source>
</reference>
<evidence type="ECO:0000259" key="5">
    <source>
        <dbReference type="PROSITE" id="PS50146"/>
    </source>
</evidence>
<dbReference type="SMART" id="SM00046">
    <property type="entry name" value="DAGKc"/>
    <property type="match status" value="1"/>
</dbReference>
<dbReference type="STRING" id="649638.Trad_1405"/>
<organism evidence="6 7">
    <name type="scientific">Truepera radiovictrix (strain DSM 17093 / CIP 108686 / LMG 22925 / RQ-24)</name>
    <dbReference type="NCBI Taxonomy" id="649638"/>
    <lineage>
        <taxon>Bacteria</taxon>
        <taxon>Thermotogati</taxon>
        <taxon>Deinococcota</taxon>
        <taxon>Deinococci</taxon>
        <taxon>Trueperales</taxon>
        <taxon>Trueperaceae</taxon>
        <taxon>Truepera</taxon>
    </lineage>
</organism>
<dbReference type="Pfam" id="PF19279">
    <property type="entry name" value="YegS_C"/>
    <property type="match status" value="1"/>
</dbReference>
<dbReference type="GO" id="GO:0005524">
    <property type="term" value="F:ATP binding"/>
    <property type="evidence" value="ECO:0007669"/>
    <property type="project" value="UniProtKB-KW"/>
</dbReference>
<evidence type="ECO:0000256" key="1">
    <source>
        <dbReference type="ARBA" id="ARBA00022679"/>
    </source>
</evidence>
<evidence type="ECO:0000313" key="6">
    <source>
        <dbReference type="EMBL" id="ADI14527.1"/>
    </source>
</evidence>
<keyword evidence="4" id="KW-0067">ATP-binding</keyword>
<gene>
    <name evidence="6" type="ordered locus">Trad_1405</name>
</gene>
<feature type="domain" description="DAGKc" evidence="5">
    <location>
        <begin position="1"/>
        <end position="126"/>
    </location>
</feature>
<dbReference type="PROSITE" id="PS50146">
    <property type="entry name" value="DAGK"/>
    <property type="match status" value="1"/>
</dbReference>
<keyword evidence="7" id="KW-1185">Reference proteome</keyword>
<protein>
    <submittedName>
        <fullName evidence="6">Diacylglycerol kinase catalytic region</fullName>
    </submittedName>
</protein>
<dbReference type="SUPFAM" id="SSF111331">
    <property type="entry name" value="NAD kinase/diacylglycerol kinase-like"/>
    <property type="match status" value="1"/>
</dbReference>
<dbReference type="AlphaFoldDB" id="D7CX19"/>
<dbReference type="InterPro" id="IPR001206">
    <property type="entry name" value="Diacylglycerol_kinase_cat_dom"/>
</dbReference>
<dbReference type="Gene3D" id="3.40.50.10330">
    <property type="entry name" value="Probable inorganic polyphosphate/atp-NAD kinase, domain 1"/>
    <property type="match status" value="1"/>
</dbReference>